<dbReference type="EMBL" id="MTYJ01000091">
    <property type="protein sequence ID" value="OQV15328.1"/>
    <property type="molecule type" value="Genomic_DNA"/>
</dbReference>
<gene>
    <name evidence="2" type="ORF">BV898_10554</name>
</gene>
<sequence>MASLGANVTIPDQVVLVGGTGKHLSDRFSFVHDENAADYTVRLSNGARSSKNPLQGRLGPRRYEADDEPDDPYLDGYGGAPRPHVLKRLGQPYNPWRTDQSAFEQSSRGRPRGGRYSSGYAGNYYGAAPTSRYNGGGGSSYNYYKNSGYGGGGAAYVSPYPNYGGYSKPRYNNYSYYNPYQYRGGGGYQGAGNYRGRFNSYAPRSRGGRRGGRYNRHNDVSEKDLDRELDEYRQGKKDDGNMA</sequence>
<feature type="region of interest" description="Disordered" evidence="1">
    <location>
        <begin position="91"/>
        <end position="120"/>
    </location>
</feature>
<feature type="compositionally biased region" description="Basic residues" evidence="1">
    <location>
        <begin position="206"/>
        <end position="215"/>
    </location>
</feature>
<dbReference type="Proteomes" id="UP000192578">
    <property type="component" value="Unassembled WGS sequence"/>
</dbReference>
<evidence type="ECO:0000256" key="1">
    <source>
        <dbReference type="SAM" id="MobiDB-lite"/>
    </source>
</evidence>
<accession>A0A1W0WJD1</accession>
<feature type="compositionally biased region" description="Polar residues" evidence="1">
    <location>
        <begin position="42"/>
        <end position="53"/>
    </location>
</feature>
<dbReference type="OrthoDB" id="10068513at2759"/>
<evidence type="ECO:0000313" key="2">
    <source>
        <dbReference type="EMBL" id="OQV15328.1"/>
    </source>
</evidence>
<feature type="region of interest" description="Disordered" evidence="1">
    <location>
        <begin position="193"/>
        <end position="243"/>
    </location>
</feature>
<feature type="region of interest" description="Disordered" evidence="1">
    <location>
        <begin position="42"/>
        <end position="78"/>
    </location>
</feature>
<comment type="caution">
    <text evidence="2">The sequence shown here is derived from an EMBL/GenBank/DDBJ whole genome shotgun (WGS) entry which is preliminary data.</text>
</comment>
<protein>
    <submittedName>
        <fullName evidence="2">Uncharacterized protein</fullName>
    </submittedName>
</protein>
<keyword evidence="3" id="KW-1185">Reference proteome</keyword>
<name>A0A1W0WJD1_HYPEX</name>
<feature type="compositionally biased region" description="Basic and acidic residues" evidence="1">
    <location>
        <begin position="216"/>
        <end position="243"/>
    </location>
</feature>
<dbReference type="AlphaFoldDB" id="A0A1W0WJD1"/>
<evidence type="ECO:0000313" key="3">
    <source>
        <dbReference type="Proteomes" id="UP000192578"/>
    </source>
</evidence>
<organism evidence="2 3">
    <name type="scientific">Hypsibius exemplaris</name>
    <name type="common">Freshwater tardigrade</name>
    <dbReference type="NCBI Taxonomy" id="2072580"/>
    <lineage>
        <taxon>Eukaryota</taxon>
        <taxon>Metazoa</taxon>
        <taxon>Ecdysozoa</taxon>
        <taxon>Tardigrada</taxon>
        <taxon>Eutardigrada</taxon>
        <taxon>Parachela</taxon>
        <taxon>Hypsibioidea</taxon>
        <taxon>Hypsibiidae</taxon>
        <taxon>Hypsibius</taxon>
    </lineage>
</organism>
<proteinExistence type="predicted"/>
<reference evidence="3" key="1">
    <citation type="submission" date="2017-01" db="EMBL/GenBank/DDBJ databases">
        <title>Comparative genomics of anhydrobiosis in the tardigrade Hypsibius dujardini.</title>
        <authorList>
            <person name="Yoshida Y."/>
            <person name="Koutsovoulos G."/>
            <person name="Laetsch D."/>
            <person name="Stevens L."/>
            <person name="Kumar S."/>
            <person name="Horikawa D."/>
            <person name="Ishino K."/>
            <person name="Komine S."/>
            <person name="Tomita M."/>
            <person name="Blaxter M."/>
            <person name="Arakawa K."/>
        </authorList>
    </citation>
    <scope>NUCLEOTIDE SEQUENCE [LARGE SCALE GENOMIC DNA]</scope>
    <source>
        <strain evidence="3">Z151</strain>
    </source>
</reference>